<gene>
    <name evidence="1" type="ORF">EmuJ_000996200</name>
</gene>
<proteinExistence type="predicted"/>
<organism evidence="1 2">
    <name type="scientific">Echinococcus multilocularis</name>
    <name type="common">Fox tapeworm</name>
    <dbReference type="NCBI Taxonomy" id="6211"/>
    <lineage>
        <taxon>Eukaryota</taxon>
        <taxon>Metazoa</taxon>
        <taxon>Spiralia</taxon>
        <taxon>Lophotrochozoa</taxon>
        <taxon>Platyhelminthes</taxon>
        <taxon>Cestoda</taxon>
        <taxon>Eucestoda</taxon>
        <taxon>Cyclophyllidea</taxon>
        <taxon>Taeniidae</taxon>
        <taxon>Echinococcus</taxon>
    </lineage>
</organism>
<dbReference type="EMBL" id="LN902842">
    <property type="protein sequence ID" value="CDS42254.1"/>
    <property type="molecule type" value="Genomic_DNA"/>
</dbReference>
<reference evidence="1" key="1">
    <citation type="journal article" date="2013" name="Nature">
        <title>The genomes of four tapeworm species reveal adaptations to parasitism.</title>
        <authorList>
            <person name="Tsai I.J."/>
            <person name="Zarowiecki M."/>
            <person name="Holroyd N."/>
            <person name="Garciarrubio A."/>
            <person name="Sanchez-Flores A."/>
            <person name="Brooks K.L."/>
            <person name="Tracey A."/>
            <person name="Bobes R.J."/>
            <person name="Fragoso G."/>
            <person name="Sciutto E."/>
            <person name="Aslett M."/>
            <person name="Beasley H."/>
            <person name="Bennett H.M."/>
            <person name="Cai J."/>
            <person name="Camicia F."/>
            <person name="Clark R."/>
            <person name="Cucher M."/>
            <person name="De Silva N."/>
            <person name="Day T.A."/>
            <person name="Deplazes P."/>
            <person name="Estrada K."/>
            <person name="Fernandez C."/>
            <person name="Holland P.W."/>
            <person name="Hou J."/>
            <person name="Hu S."/>
            <person name="Huckvale T."/>
            <person name="Hung S.S."/>
            <person name="Kamenetzky L."/>
            <person name="Keane J.A."/>
            <person name="Kiss F."/>
            <person name="Koziol U."/>
            <person name="Lambert O."/>
            <person name="Liu K."/>
            <person name="Luo X."/>
            <person name="Luo Y."/>
            <person name="Macchiaroli N."/>
            <person name="Nichol S."/>
            <person name="Paps J."/>
            <person name="Parkinson J."/>
            <person name="Pouchkina-Stantcheva N."/>
            <person name="Riddiford N."/>
            <person name="Rosenzvit M."/>
            <person name="Salinas G."/>
            <person name="Wasmuth J.D."/>
            <person name="Zamanian M."/>
            <person name="Zheng Y."/>
            <person name="Cai X."/>
            <person name="Soberon X."/>
            <person name="Olson P.D."/>
            <person name="Laclette J.P."/>
            <person name="Brehm K."/>
            <person name="Berriman M."/>
            <person name="Garciarrubio A."/>
            <person name="Bobes R.J."/>
            <person name="Fragoso G."/>
            <person name="Sanchez-Flores A."/>
            <person name="Estrada K."/>
            <person name="Cevallos M.A."/>
            <person name="Morett E."/>
            <person name="Gonzalez V."/>
            <person name="Portillo T."/>
            <person name="Ochoa-Leyva A."/>
            <person name="Jose M.V."/>
            <person name="Sciutto E."/>
            <person name="Landa A."/>
            <person name="Jimenez L."/>
            <person name="Valdes V."/>
            <person name="Carrero J.C."/>
            <person name="Larralde C."/>
            <person name="Morales-Montor J."/>
            <person name="Limon-Lason J."/>
            <person name="Soberon X."/>
            <person name="Laclette J.P."/>
        </authorList>
    </citation>
    <scope>NUCLEOTIDE SEQUENCE [LARGE SCALE GENOMIC DNA]</scope>
</reference>
<evidence type="ECO:0000313" key="2">
    <source>
        <dbReference type="Proteomes" id="UP000017246"/>
    </source>
</evidence>
<keyword evidence="2" id="KW-1185">Reference proteome</keyword>
<sequence>MSVDYAVKERCSMPTLPSSRRWHYFYAYFDDLVQRMVSQTDLNTESINLLNQNLKFLHKANAIHPGDIYSCGRKIERINRWCASFNGMIDVAVRQSAKLSVFLQCHPSIHSPLPPSFSH</sequence>
<name>A0A068YCF0_ECHMU</name>
<protein>
    <submittedName>
        <fullName evidence="1">Uncharacterized protein</fullName>
    </submittedName>
</protein>
<accession>A0A068YCF0</accession>
<dbReference type="Proteomes" id="UP000017246">
    <property type="component" value="Unassembled WGS sequence"/>
</dbReference>
<reference evidence="1" key="2">
    <citation type="submission" date="2015-11" db="EMBL/GenBank/DDBJ databases">
        <authorList>
            <person name="Zhang Y."/>
            <person name="Guo Z."/>
        </authorList>
    </citation>
    <scope>NUCLEOTIDE SEQUENCE</scope>
</reference>
<evidence type="ECO:0000313" key="1">
    <source>
        <dbReference type="EMBL" id="CDS42254.1"/>
    </source>
</evidence>
<dbReference type="AlphaFoldDB" id="A0A068YCF0"/>